<dbReference type="EMBL" id="DRLF01000467">
    <property type="protein sequence ID" value="HEC07867.1"/>
    <property type="molecule type" value="Genomic_DNA"/>
</dbReference>
<feature type="non-terminal residue" evidence="2">
    <location>
        <position position="1"/>
    </location>
</feature>
<keyword evidence="1" id="KW-0802">TPR repeat</keyword>
<accession>A0A831RXG4</accession>
<dbReference type="PROSITE" id="PS50005">
    <property type="entry name" value="TPR"/>
    <property type="match status" value="1"/>
</dbReference>
<dbReference type="InterPro" id="IPR019734">
    <property type="entry name" value="TPR_rpt"/>
</dbReference>
<organism evidence="2">
    <name type="scientific">Thiolapillus brandeum</name>
    <dbReference type="NCBI Taxonomy" id="1076588"/>
    <lineage>
        <taxon>Bacteria</taxon>
        <taxon>Pseudomonadati</taxon>
        <taxon>Pseudomonadota</taxon>
        <taxon>Gammaproteobacteria</taxon>
        <taxon>Chromatiales</taxon>
        <taxon>Sedimenticolaceae</taxon>
        <taxon>Thiolapillus</taxon>
    </lineage>
</organism>
<dbReference type="Gene3D" id="1.25.40.10">
    <property type="entry name" value="Tetratricopeptide repeat domain"/>
    <property type="match status" value="1"/>
</dbReference>
<proteinExistence type="predicted"/>
<dbReference type="SMART" id="SM00028">
    <property type="entry name" value="TPR"/>
    <property type="match status" value="5"/>
</dbReference>
<dbReference type="Proteomes" id="UP000886339">
    <property type="component" value="Unassembled WGS sequence"/>
</dbReference>
<dbReference type="InterPro" id="IPR013360">
    <property type="entry name" value="Pilus_4_PilW"/>
</dbReference>
<feature type="repeat" description="TPR" evidence="1">
    <location>
        <begin position="29"/>
        <end position="62"/>
    </location>
</feature>
<name>A0A831RXG4_9GAMM</name>
<dbReference type="InterPro" id="IPR011990">
    <property type="entry name" value="TPR-like_helical_dom_sf"/>
</dbReference>
<dbReference type="SUPFAM" id="SSF48452">
    <property type="entry name" value="TPR-like"/>
    <property type="match status" value="1"/>
</dbReference>
<evidence type="ECO:0000256" key="1">
    <source>
        <dbReference type="PROSITE-ProRule" id="PRU00339"/>
    </source>
</evidence>
<dbReference type="AlphaFoldDB" id="A0A831RXG4"/>
<evidence type="ECO:0000313" key="2">
    <source>
        <dbReference type="EMBL" id="HEC07867.1"/>
    </source>
</evidence>
<dbReference type="PANTHER" id="PTHR12558">
    <property type="entry name" value="CELL DIVISION CYCLE 16,23,27"/>
    <property type="match status" value="1"/>
</dbReference>
<dbReference type="NCBIfam" id="TIGR02521">
    <property type="entry name" value="type_IV_pilW"/>
    <property type="match status" value="1"/>
</dbReference>
<protein>
    <submittedName>
        <fullName evidence="2">Type IV pilus biogenesis/stability protein PilW</fullName>
    </submittedName>
</protein>
<reference evidence="2" key="1">
    <citation type="journal article" date="2020" name="mSystems">
        <title>Genome- and Community-Level Interaction Insights into Carbon Utilization and Element Cycling Functions of Hydrothermarchaeota in Hydrothermal Sediment.</title>
        <authorList>
            <person name="Zhou Z."/>
            <person name="Liu Y."/>
            <person name="Xu W."/>
            <person name="Pan J."/>
            <person name="Luo Z.H."/>
            <person name="Li M."/>
        </authorList>
    </citation>
    <scope>NUCLEOTIDE SEQUENCE [LARGE SCALE GENOMIC DNA]</scope>
    <source>
        <strain evidence="2">HyVt-458</strain>
    </source>
</reference>
<comment type="caution">
    <text evidence="2">The sequence shown here is derived from an EMBL/GenBank/DDBJ whole genome shotgun (WGS) entry which is preliminary data.</text>
</comment>
<dbReference type="Pfam" id="PF13432">
    <property type="entry name" value="TPR_16"/>
    <property type="match status" value="1"/>
</dbReference>
<gene>
    <name evidence="2" type="primary">pilW</name>
    <name evidence="2" type="ORF">ENJ12_13505</name>
</gene>
<dbReference type="Pfam" id="PF14559">
    <property type="entry name" value="TPR_19"/>
    <property type="match status" value="1"/>
</dbReference>
<dbReference type="PANTHER" id="PTHR12558:SF13">
    <property type="entry name" value="CELL DIVISION CYCLE PROTEIN 27 HOMOLOG"/>
    <property type="match status" value="1"/>
</dbReference>
<sequence>LANEYMKRGDYATALNKAKKAVQRDPNNGNAHLVLGLIYEQLGENGSANAAYQRSLEVDSKNPYALNAYGSYLCKLGEYQKALPYFDRALQNPLYQTPWVALANAGYCARKAGDLSMAQSYLLKALERNPGFAMALYQMAEVRFAQGRYMSARAYLQRYREVAKPTAQMLYLSILTERKLGNDDQVRSDELLLKSDFPDSEQAQKLGY</sequence>